<dbReference type="RefSeq" id="WP_127826330.1">
    <property type="nucleotide sequence ID" value="NZ_RZYA01000001.1"/>
</dbReference>
<sequence length="133" mass="14551">MRLTSVPPRAPGGAGEVLLHDERGALVGQVRFRLCARCRTGRLLGIWILESRRQEGLGRRALRVTLAHGPGYRWNTTLQSRPGRGFFRAVAAHGAVPLSHGRPLCPHLLGGLGRVLRRLGPRPSARPPHDEPS</sequence>
<accession>A0A3S2VLF0</accession>
<comment type="caution">
    <text evidence="1">The sequence shown here is derived from an EMBL/GenBank/DDBJ whole genome shotgun (WGS) entry which is preliminary data.</text>
</comment>
<reference evidence="1 2" key="1">
    <citation type="submission" date="2019-01" db="EMBL/GenBank/DDBJ databases">
        <title>Genome sequences of Streptomyces and Rhizobium isolates collected from root and soil.</title>
        <authorList>
            <person name="Chhettri S."/>
            <person name="Sevigny J.L."/>
            <person name="Sen A."/>
            <person name="Ennis N."/>
            <person name="Tisa L."/>
        </authorList>
    </citation>
    <scope>NUCLEOTIDE SEQUENCE [LARGE SCALE GENOMIC DNA]</scope>
    <source>
        <strain evidence="1 2">San01</strain>
    </source>
</reference>
<proteinExistence type="predicted"/>
<evidence type="ECO:0008006" key="3">
    <source>
        <dbReference type="Google" id="ProtNLM"/>
    </source>
</evidence>
<dbReference type="OrthoDB" id="4190925at2"/>
<name>A0A3S2VLF0_9ACTN</name>
<dbReference type="SUPFAM" id="SSF55729">
    <property type="entry name" value="Acyl-CoA N-acyltransferases (Nat)"/>
    <property type="match status" value="1"/>
</dbReference>
<protein>
    <recommendedName>
        <fullName evidence="3">N-acetyltransferase</fullName>
    </recommendedName>
</protein>
<organism evidence="1 2">
    <name type="scientific">Streptomyces antnestii</name>
    <dbReference type="NCBI Taxonomy" id="2494256"/>
    <lineage>
        <taxon>Bacteria</taxon>
        <taxon>Bacillati</taxon>
        <taxon>Actinomycetota</taxon>
        <taxon>Actinomycetes</taxon>
        <taxon>Kitasatosporales</taxon>
        <taxon>Streptomycetaceae</taxon>
        <taxon>Streptomyces</taxon>
    </lineage>
</organism>
<dbReference type="EMBL" id="RZYA01000001">
    <property type="protein sequence ID" value="RVU28744.1"/>
    <property type="molecule type" value="Genomic_DNA"/>
</dbReference>
<dbReference type="InterPro" id="IPR016181">
    <property type="entry name" value="Acyl_CoA_acyltransferase"/>
</dbReference>
<evidence type="ECO:0000313" key="2">
    <source>
        <dbReference type="Proteomes" id="UP000283128"/>
    </source>
</evidence>
<dbReference type="Gene3D" id="3.40.630.30">
    <property type="match status" value="1"/>
</dbReference>
<keyword evidence="2" id="KW-1185">Reference proteome</keyword>
<dbReference type="Proteomes" id="UP000283128">
    <property type="component" value="Unassembled WGS sequence"/>
</dbReference>
<dbReference type="AlphaFoldDB" id="A0A3S2VLF0"/>
<gene>
    <name evidence="1" type="ORF">EOT10_02430</name>
</gene>
<evidence type="ECO:0000313" key="1">
    <source>
        <dbReference type="EMBL" id="RVU28744.1"/>
    </source>
</evidence>